<dbReference type="PANTHER" id="PTHR15004">
    <property type="entry name" value="GLUTAMYL-TRNA(GLN) AMIDOTRANSFERASE SUBUNIT C, MITOCHONDRIAL"/>
    <property type="match status" value="1"/>
</dbReference>
<dbReference type="GO" id="GO:0006450">
    <property type="term" value="P:regulation of translational fidelity"/>
    <property type="evidence" value="ECO:0007669"/>
    <property type="project" value="InterPro"/>
</dbReference>
<accession>A0A381SXF9</accession>
<dbReference type="HAMAP" id="MF_00122">
    <property type="entry name" value="GatC"/>
    <property type="match status" value="1"/>
</dbReference>
<gene>
    <name evidence="2" type="ORF">METZ01_LOCUS59931</name>
</gene>
<sequence>MPSILTKEDVDRVAELARLELTESEREMFIRQLTDILVYAQQVCELDTTGVVPTTHVLTHQGTLRPDETRPSLSRKDALASAPDPDTEKGFFKVPKVIK</sequence>
<protein>
    <submittedName>
        <fullName evidence="2">Uncharacterized protein</fullName>
    </submittedName>
</protein>
<dbReference type="InterPro" id="IPR003837">
    <property type="entry name" value="GatC"/>
</dbReference>
<proteinExistence type="inferred from homology"/>
<dbReference type="InterPro" id="IPR036113">
    <property type="entry name" value="Asp/Glu-ADT_sf_sub_c"/>
</dbReference>
<name>A0A381SXF9_9ZZZZ</name>
<evidence type="ECO:0000313" key="2">
    <source>
        <dbReference type="EMBL" id="SVA07077.1"/>
    </source>
</evidence>
<dbReference type="SUPFAM" id="SSF141000">
    <property type="entry name" value="Glu-tRNAGln amidotransferase C subunit"/>
    <property type="match status" value="1"/>
</dbReference>
<reference evidence="2" key="1">
    <citation type="submission" date="2018-05" db="EMBL/GenBank/DDBJ databases">
        <authorList>
            <person name="Lanie J.A."/>
            <person name="Ng W.-L."/>
            <person name="Kazmierczak K.M."/>
            <person name="Andrzejewski T.M."/>
            <person name="Davidsen T.M."/>
            <person name="Wayne K.J."/>
            <person name="Tettelin H."/>
            <person name="Glass J.I."/>
            <person name="Rusch D."/>
            <person name="Podicherti R."/>
            <person name="Tsui H.-C.T."/>
            <person name="Winkler M.E."/>
        </authorList>
    </citation>
    <scope>NUCLEOTIDE SEQUENCE</scope>
</reference>
<evidence type="ECO:0000256" key="1">
    <source>
        <dbReference type="SAM" id="MobiDB-lite"/>
    </source>
</evidence>
<dbReference type="PANTHER" id="PTHR15004:SF0">
    <property type="entry name" value="GLUTAMYL-TRNA(GLN) AMIDOTRANSFERASE SUBUNIT C, MITOCHONDRIAL"/>
    <property type="match status" value="1"/>
</dbReference>
<dbReference type="AlphaFoldDB" id="A0A381SXF9"/>
<organism evidence="2">
    <name type="scientific">marine metagenome</name>
    <dbReference type="NCBI Taxonomy" id="408172"/>
    <lineage>
        <taxon>unclassified sequences</taxon>
        <taxon>metagenomes</taxon>
        <taxon>ecological metagenomes</taxon>
    </lineage>
</organism>
<dbReference type="Gene3D" id="1.10.20.60">
    <property type="entry name" value="Glu-tRNAGln amidotransferase C subunit, N-terminal domain"/>
    <property type="match status" value="1"/>
</dbReference>
<dbReference type="NCBIfam" id="TIGR00135">
    <property type="entry name" value="gatC"/>
    <property type="match status" value="1"/>
</dbReference>
<feature type="region of interest" description="Disordered" evidence="1">
    <location>
        <begin position="59"/>
        <end position="89"/>
    </location>
</feature>
<dbReference type="EMBL" id="UINC01003523">
    <property type="protein sequence ID" value="SVA07077.1"/>
    <property type="molecule type" value="Genomic_DNA"/>
</dbReference>
<dbReference type="GO" id="GO:0070681">
    <property type="term" value="P:glutaminyl-tRNAGln biosynthesis via transamidation"/>
    <property type="evidence" value="ECO:0007669"/>
    <property type="project" value="TreeGrafter"/>
</dbReference>
<feature type="compositionally biased region" description="Basic and acidic residues" evidence="1">
    <location>
        <begin position="65"/>
        <end position="78"/>
    </location>
</feature>
<dbReference type="Pfam" id="PF02686">
    <property type="entry name" value="GatC"/>
    <property type="match status" value="1"/>
</dbReference>